<organism evidence="12 13">
    <name type="scientific">Streptomyces pseudovenezuelae</name>
    <dbReference type="NCBI Taxonomy" id="67350"/>
    <lineage>
        <taxon>Bacteria</taxon>
        <taxon>Bacillati</taxon>
        <taxon>Actinomycetota</taxon>
        <taxon>Actinomycetes</taxon>
        <taxon>Kitasatosporales</taxon>
        <taxon>Streptomycetaceae</taxon>
        <taxon>Streptomyces</taxon>
        <taxon>Streptomyces aurantiacus group</taxon>
    </lineage>
</organism>
<evidence type="ECO:0000259" key="11">
    <source>
        <dbReference type="Pfam" id="PF24878"/>
    </source>
</evidence>
<feature type="compositionally biased region" description="Polar residues" evidence="8">
    <location>
        <begin position="1"/>
        <end position="10"/>
    </location>
</feature>
<feature type="domain" description="Glycosyltransferase RgtA/B/C/D-like" evidence="10">
    <location>
        <begin position="101"/>
        <end position="250"/>
    </location>
</feature>
<dbReference type="GO" id="GO:0005886">
    <property type="term" value="C:plasma membrane"/>
    <property type="evidence" value="ECO:0007669"/>
    <property type="project" value="UniProtKB-SubCell"/>
</dbReference>
<dbReference type="InterPro" id="IPR056785">
    <property type="entry name" value="YkcA/B-like_C"/>
</dbReference>
<feature type="transmembrane region" description="Helical" evidence="9">
    <location>
        <begin position="441"/>
        <end position="462"/>
    </location>
</feature>
<gene>
    <name evidence="12" type="ORF">AQI94_34255</name>
</gene>
<feature type="transmembrane region" description="Helical" evidence="9">
    <location>
        <begin position="356"/>
        <end position="373"/>
    </location>
</feature>
<proteinExistence type="predicted"/>
<feature type="region of interest" description="Disordered" evidence="8">
    <location>
        <begin position="303"/>
        <end position="346"/>
    </location>
</feature>
<keyword evidence="3" id="KW-0328">Glycosyltransferase</keyword>
<sequence>MTTALDSPTASLPEPTSPPKARVRRGWEVWKSPADQPRWARPALLTVAALAALLYSWNITTSGYAPFYAVAARSMSESWKAFFYGALDPGATLTIDKLAGFLWPQALSARVFGFHTWSLTLPQVVEGVVTVLVTYRVVRRWSGPVPGLLAAAIMTLTPVLASMFGHSMEDGALTMCLVLAADACQRAVLGARLLPLLAAGAWIGVGFQTKMLQAWVVLPALALAYLLLAAGSLRRRTGHVLAAGAVTAVVSLSSVLLLTLTPAADRPYVDGTTDNSAVTMVFGYNGFNRFSGDLVEGSVDQMTGSVGTAGAPPNAGAPAPGRPDGAGSGAGPSDDGSTGGGPTPGKLLGSRFAPEVGWLYPLALMSLVLGLRWRRTTPRTDRIRGGFVLWGLWLTVSAGVLSAIEVPHTAYVAMLAPALAALSATGVVMFWRAYRDGRRTWALPTAVTAELVWSVFLCFLYPDFLPWLPWLLMAVGAGAIAALTLAHRKGLHRGRLATVGLVASLVTVLAAPAAWSLSVLDPRYSGTAMDATAGPFNTGGSAVHRAANVVHGSNAPQGTAAAEASLNESDALTASQHGLLRYTERHREGATFVFATDSAVMSWNYILATGAKVLPMGGFSGGAPTPTVTDVKQLVAEGRLRYVVLAADGWQGFAQTQGKGNPAITGVRSWVKTVCTAVPATAYGGNSADTQGTLYRCDG</sequence>
<feature type="transmembrane region" description="Helical" evidence="9">
    <location>
        <begin position="240"/>
        <end position="260"/>
    </location>
</feature>
<dbReference type="Pfam" id="PF13231">
    <property type="entry name" value="PMT_2"/>
    <property type="match status" value="1"/>
</dbReference>
<comment type="subcellular location">
    <subcellularLocation>
        <location evidence="1">Cell membrane</location>
        <topology evidence="1">Multi-pass membrane protein</topology>
    </subcellularLocation>
</comment>
<feature type="domain" description="Putative mannosyltransferase YkcA/B-like C-terminal" evidence="11">
    <location>
        <begin position="579"/>
        <end position="672"/>
    </location>
</feature>
<feature type="transmembrane region" description="Helical" evidence="9">
    <location>
        <begin position="39"/>
        <end position="57"/>
    </location>
</feature>
<keyword evidence="7 9" id="KW-0472">Membrane</keyword>
<evidence type="ECO:0000256" key="3">
    <source>
        <dbReference type="ARBA" id="ARBA00022676"/>
    </source>
</evidence>
<dbReference type="Proteomes" id="UP000053039">
    <property type="component" value="Unassembled WGS sequence"/>
</dbReference>
<evidence type="ECO:0000256" key="7">
    <source>
        <dbReference type="ARBA" id="ARBA00023136"/>
    </source>
</evidence>
<evidence type="ECO:0000256" key="9">
    <source>
        <dbReference type="SAM" id="Phobius"/>
    </source>
</evidence>
<protein>
    <submittedName>
        <fullName evidence="12">Uncharacterized protein</fullName>
    </submittedName>
</protein>
<feature type="transmembrane region" description="Helical" evidence="9">
    <location>
        <begin position="468"/>
        <end position="486"/>
    </location>
</feature>
<evidence type="ECO:0000259" key="10">
    <source>
        <dbReference type="Pfam" id="PF13231"/>
    </source>
</evidence>
<dbReference type="GO" id="GO:0016763">
    <property type="term" value="F:pentosyltransferase activity"/>
    <property type="evidence" value="ECO:0007669"/>
    <property type="project" value="TreeGrafter"/>
</dbReference>
<dbReference type="Pfam" id="PF24878">
    <property type="entry name" value="YkcB_C"/>
    <property type="match status" value="1"/>
</dbReference>
<feature type="transmembrane region" description="Helical" evidence="9">
    <location>
        <begin position="498"/>
        <end position="517"/>
    </location>
</feature>
<comment type="caution">
    <text evidence="12">The sequence shown here is derived from an EMBL/GenBank/DDBJ whole genome shotgun (WGS) entry which is preliminary data.</text>
</comment>
<keyword evidence="2" id="KW-1003">Cell membrane</keyword>
<keyword evidence="5 9" id="KW-0812">Transmembrane</keyword>
<name>A0A101MZW4_9ACTN</name>
<dbReference type="GO" id="GO:0009103">
    <property type="term" value="P:lipopolysaccharide biosynthetic process"/>
    <property type="evidence" value="ECO:0007669"/>
    <property type="project" value="UniProtKB-ARBA"/>
</dbReference>
<dbReference type="EMBL" id="LMWM01000040">
    <property type="protein sequence ID" value="KUM84000.1"/>
    <property type="molecule type" value="Genomic_DNA"/>
</dbReference>
<feature type="transmembrane region" description="Helical" evidence="9">
    <location>
        <begin position="385"/>
        <end position="404"/>
    </location>
</feature>
<dbReference type="AlphaFoldDB" id="A0A101MZW4"/>
<feature type="transmembrane region" description="Helical" evidence="9">
    <location>
        <begin position="145"/>
        <end position="166"/>
    </location>
</feature>
<dbReference type="InterPro" id="IPR050297">
    <property type="entry name" value="LipidA_mod_glycosyltrf_83"/>
</dbReference>
<accession>A0A101MZW4</accession>
<reference evidence="12 13" key="1">
    <citation type="submission" date="2015-10" db="EMBL/GenBank/DDBJ databases">
        <title>Draft genome sequence of Streptomyces pseudovenezuelae DSM 40212, type strain for the species Streptomyces pseudovenezuelae.</title>
        <authorList>
            <person name="Ruckert C."/>
            <person name="Winkler A."/>
            <person name="Kalinowski J."/>
            <person name="Kampfer P."/>
            <person name="Glaeser S."/>
        </authorList>
    </citation>
    <scope>NUCLEOTIDE SEQUENCE [LARGE SCALE GENOMIC DNA]</scope>
    <source>
        <strain evidence="12 13">DSM 40212</strain>
    </source>
</reference>
<evidence type="ECO:0000256" key="6">
    <source>
        <dbReference type="ARBA" id="ARBA00022989"/>
    </source>
</evidence>
<evidence type="ECO:0000256" key="8">
    <source>
        <dbReference type="SAM" id="MobiDB-lite"/>
    </source>
</evidence>
<evidence type="ECO:0000313" key="13">
    <source>
        <dbReference type="Proteomes" id="UP000053039"/>
    </source>
</evidence>
<dbReference type="PANTHER" id="PTHR33908">
    <property type="entry name" value="MANNOSYLTRANSFERASE YKCB-RELATED"/>
    <property type="match status" value="1"/>
</dbReference>
<dbReference type="GO" id="GO:0010041">
    <property type="term" value="P:response to iron(III) ion"/>
    <property type="evidence" value="ECO:0007669"/>
    <property type="project" value="TreeGrafter"/>
</dbReference>
<evidence type="ECO:0000256" key="2">
    <source>
        <dbReference type="ARBA" id="ARBA00022475"/>
    </source>
</evidence>
<feature type="compositionally biased region" description="Low complexity" evidence="8">
    <location>
        <begin position="308"/>
        <end position="323"/>
    </location>
</feature>
<evidence type="ECO:0000256" key="1">
    <source>
        <dbReference type="ARBA" id="ARBA00004651"/>
    </source>
</evidence>
<feature type="transmembrane region" description="Helical" evidence="9">
    <location>
        <begin position="410"/>
        <end position="434"/>
    </location>
</feature>
<keyword evidence="4" id="KW-0808">Transferase</keyword>
<evidence type="ECO:0000256" key="4">
    <source>
        <dbReference type="ARBA" id="ARBA00022679"/>
    </source>
</evidence>
<evidence type="ECO:0000256" key="5">
    <source>
        <dbReference type="ARBA" id="ARBA00022692"/>
    </source>
</evidence>
<dbReference type="PANTHER" id="PTHR33908:SF3">
    <property type="entry name" value="UNDECAPRENYL PHOSPHATE-ALPHA-4-AMINO-4-DEOXY-L-ARABINOSE ARABINOSYL TRANSFERASE"/>
    <property type="match status" value="1"/>
</dbReference>
<feature type="transmembrane region" description="Helical" evidence="9">
    <location>
        <begin position="211"/>
        <end position="228"/>
    </location>
</feature>
<evidence type="ECO:0000313" key="12">
    <source>
        <dbReference type="EMBL" id="KUM84000.1"/>
    </source>
</evidence>
<keyword evidence="6 9" id="KW-1133">Transmembrane helix</keyword>
<dbReference type="InterPro" id="IPR038731">
    <property type="entry name" value="RgtA/B/C-like"/>
</dbReference>
<feature type="region of interest" description="Disordered" evidence="8">
    <location>
        <begin position="1"/>
        <end position="23"/>
    </location>
</feature>
<dbReference type="RefSeq" id="WP_051832654.1">
    <property type="nucleotide sequence ID" value="NZ_JBIBHV010000006.1"/>
</dbReference>